<reference evidence="8" key="1">
    <citation type="submission" date="2021-01" db="EMBL/GenBank/DDBJ databases">
        <title>Fulvivirga kasyanovii gen. nov., sp nov., a novel member of the phylum Bacteroidetes isolated from seawater in a mussel farm.</title>
        <authorList>
            <person name="Zhao L.-H."/>
            <person name="Wang Z.-J."/>
        </authorList>
    </citation>
    <scope>NUCLEOTIDE SEQUENCE</scope>
    <source>
        <strain evidence="8">29W222</strain>
    </source>
</reference>
<keyword evidence="4" id="KW-0804">Transcription</keyword>
<dbReference type="PROSITE" id="PS50043">
    <property type="entry name" value="HTH_LUXR_2"/>
    <property type="match status" value="1"/>
</dbReference>
<dbReference type="InterPro" id="IPR039420">
    <property type="entry name" value="WalR-like"/>
</dbReference>
<keyword evidence="2" id="KW-0805">Transcription regulation</keyword>
<dbReference type="InterPro" id="IPR000792">
    <property type="entry name" value="Tscrpt_reg_LuxR_C"/>
</dbReference>
<dbReference type="AlphaFoldDB" id="A0A937FZW3"/>
<keyword evidence="1 5" id="KW-0597">Phosphoprotein</keyword>
<evidence type="ECO:0000313" key="9">
    <source>
        <dbReference type="Proteomes" id="UP000614216"/>
    </source>
</evidence>
<feature type="modified residue" description="4-aspartylphosphate" evidence="5">
    <location>
        <position position="59"/>
    </location>
</feature>
<dbReference type="GO" id="GO:0000160">
    <property type="term" value="P:phosphorelay signal transduction system"/>
    <property type="evidence" value="ECO:0007669"/>
    <property type="project" value="InterPro"/>
</dbReference>
<evidence type="ECO:0000256" key="1">
    <source>
        <dbReference type="ARBA" id="ARBA00022553"/>
    </source>
</evidence>
<protein>
    <submittedName>
        <fullName evidence="8">Response regulator transcription factor</fullName>
    </submittedName>
</protein>
<dbReference type="SMART" id="SM00448">
    <property type="entry name" value="REC"/>
    <property type="match status" value="1"/>
</dbReference>
<evidence type="ECO:0000256" key="3">
    <source>
        <dbReference type="ARBA" id="ARBA00023125"/>
    </source>
</evidence>
<evidence type="ECO:0000313" key="8">
    <source>
        <dbReference type="EMBL" id="MBL6447927.1"/>
    </source>
</evidence>
<evidence type="ECO:0000256" key="2">
    <source>
        <dbReference type="ARBA" id="ARBA00023015"/>
    </source>
</evidence>
<organism evidence="8 9">
    <name type="scientific">Fulvivirga marina</name>
    <dbReference type="NCBI Taxonomy" id="2494733"/>
    <lineage>
        <taxon>Bacteria</taxon>
        <taxon>Pseudomonadati</taxon>
        <taxon>Bacteroidota</taxon>
        <taxon>Cytophagia</taxon>
        <taxon>Cytophagales</taxon>
        <taxon>Fulvivirgaceae</taxon>
        <taxon>Fulvivirga</taxon>
    </lineage>
</organism>
<feature type="domain" description="Response regulatory" evidence="7">
    <location>
        <begin position="6"/>
        <end position="124"/>
    </location>
</feature>
<dbReference type="InterPro" id="IPR011006">
    <property type="entry name" value="CheY-like_superfamily"/>
</dbReference>
<dbReference type="PANTHER" id="PTHR43214:SF41">
    <property type="entry name" value="NITRATE_NITRITE RESPONSE REGULATOR PROTEIN NARP"/>
    <property type="match status" value="1"/>
</dbReference>
<dbReference type="SUPFAM" id="SSF46894">
    <property type="entry name" value="C-terminal effector domain of the bipartite response regulators"/>
    <property type="match status" value="1"/>
</dbReference>
<feature type="domain" description="HTH luxR-type" evidence="6">
    <location>
        <begin position="147"/>
        <end position="212"/>
    </location>
</feature>
<comment type="caution">
    <text evidence="8">The sequence shown here is derived from an EMBL/GenBank/DDBJ whole genome shotgun (WGS) entry which is preliminary data.</text>
</comment>
<keyword evidence="3" id="KW-0238">DNA-binding</keyword>
<dbReference type="GO" id="GO:0003677">
    <property type="term" value="F:DNA binding"/>
    <property type="evidence" value="ECO:0007669"/>
    <property type="project" value="UniProtKB-KW"/>
</dbReference>
<dbReference type="InterPro" id="IPR001789">
    <property type="entry name" value="Sig_transdc_resp-reg_receiver"/>
</dbReference>
<gene>
    <name evidence="8" type="ORF">JMN32_16545</name>
</gene>
<evidence type="ECO:0000259" key="6">
    <source>
        <dbReference type="PROSITE" id="PS50043"/>
    </source>
</evidence>
<name>A0A937FZW3_9BACT</name>
<proteinExistence type="predicted"/>
<keyword evidence="9" id="KW-1185">Reference proteome</keyword>
<dbReference type="PROSITE" id="PS50110">
    <property type="entry name" value="RESPONSE_REGULATORY"/>
    <property type="match status" value="1"/>
</dbReference>
<evidence type="ECO:0000256" key="4">
    <source>
        <dbReference type="ARBA" id="ARBA00023163"/>
    </source>
</evidence>
<dbReference type="Gene3D" id="3.40.50.2300">
    <property type="match status" value="1"/>
</dbReference>
<evidence type="ECO:0000259" key="7">
    <source>
        <dbReference type="PROSITE" id="PS50110"/>
    </source>
</evidence>
<dbReference type="InterPro" id="IPR016032">
    <property type="entry name" value="Sig_transdc_resp-reg_C-effctor"/>
</dbReference>
<accession>A0A937FZW3</accession>
<evidence type="ECO:0000256" key="5">
    <source>
        <dbReference type="PROSITE-ProRule" id="PRU00169"/>
    </source>
</evidence>
<dbReference type="CDD" id="cd17535">
    <property type="entry name" value="REC_NarL-like"/>
    <property type="match status" value="1"/>
</dbReference>
<dbReference type="SMART" id="SM00421">
    <property type="entry name" value="HTH_LUXR"/>
    <property type="match status" value="1"/>
</dbReference>
<dbReference type="InterPro" id="IPR058245">
    <property type="entry name" value="NreC/VraR/RcsB-like_REC"/>
</dbReference>
<dbReference type="RefSeq" id="WP_202857470.1">
    <property type="nucleotide sequence ID" value="NZ_JAEUGD010000058.1"/>
</dbReference>
<dbReference type="Pfam" id="PF00196">
    <property type="entry name" value="GerE"/>
    <property type="match status" value="1"/>
</dbReference>
<dbReference type="Proteomes" id="UP000614216">
    <property type="component" value="Unassembled WGS sequence"/>
</dbReference>
<sequence length="216" mass="24995">MNPTIKLALVDDHKLFRGGLRSLIESISDKYIVEFEADNGLDLQDKLNSQSTPDIILMDVNMPEMNGFETVEWLSQHFPGIRILVLSMIEKEETIVKMLKLGVKGYLCKDAEPGEFKEALSSIYNKGYYYTDFVTGKLIHSLQNEDTKDSFYDINEREREFLRLACSEMTYNQIADQMCLSPKTIDGYRMALFERFNIKSRVGLVLWSIKNDLVEY</sequence>
<dbReference type="Pfam" id="PF00072">
    <property type="entry name" value="Response_reg"/>
    <property type="match status" value="1"/>
</dbReference>
<dbReference type="SUPFAM" id="SSF52172">
    <property type="entry name" value="CheY-like"/>
    <property type="match status" value="1"/>
</dbReference>
<dbReference type="EMBL" id="JAEUGD010000058">
    <property type="protein sequence ID" value="MBL6447927.1"/>
    <property type="molecule type" value="Genomic_DNA"/>
</dbReference>
<dbReference type="GO" id="GO:0006355">
    <property type="term" value="P:regulation of DNA-templated transcription"/>
    <property type="evidence" value="ECO:0007669"/>
    <property type="project" value="InterPro"/>
</dbReference>
<dbReference type="CDD" id="cd06170">
    <property type="entry name" value="LuxR_C_like"/>
    <property type="match status" value="1"/>
</dbReference>
<dbReference type="PANTHER" id="PTHR43214">
    <property type="entry name" value="TWO-COMPONENT RESPONSE REGULATOR"/>
    <property type="match status" value="1"/>
</dbReference>